<dbReference type="InterPro" id="IPR003856">
    <property type="entry name" value="LPS_length_determ_N"/>
</dbReference>
<dbReference type="InterPro" id="IPR005702">
    <property type="entry name" value="Wzc-like_C"/>
</dbReference>
<dbReference type="PANTHER" id="PTHR32309">
    <property type="entry name" value="TYROSINE-PROTEIN KINASE"/>
    <property type="match status" value="1"/>
</dbReference>
<evidence type="ECO:0000256" key="12">
    <source>
        <dbReference type="ARBA" id="ARBA00022989"/>
    </source>
</evidence>
<protein>
    <recommendedName>
        <fullName evidence="4">non-specific protein-tyrosine kinase</fullName>
        <ecNumber evidence="4">2.7.10.2</ecNumber>
    </recommendedName>
</protein>
<dbReference type="GO" id="GO:0005524">
    <property type="term" value="F:ATP binding"/>
    <property type="evidence" value="ECO:0007669"/>
    <property type="project" value="UniProtKB-KW"/>
</dbReference>
<dbReference type="InterPro" id="IPR050445">
    <property type="entry name" value="Bact_polysacc_biosynth/exp"/>
</dbReference>
<evidence type="ECO:0000256" key="10">
    <source>
        <dbReference type="ARBA" id="ARBA00022777"/>
    </source>
</evidence>
<proteinExistence type="inferred from homology"/>
<dbReference type="GO" id="GO:0005886">
    <property type="term" value="C:plasma membrane"/>
    <property type="evidence" value="ECO:0007669"/>
    <property type="project" value="UniProtKB-SubCell"/>
</dbReference>
<evidence type="ECO:0000256" key="4">
    <source>
        <dbReference type="ARBA" id="ARBA00011903"/>
    </source>
</evidence>
<evidence type="ECO:0000256" key="16">
    <source>
        <dbReference type="SAM" id="Coils"/>
    </source>
</evidence>
<evidence type="ECO:0000256" key="13">
    <source>
        <dbReference type="ARBA" id="ARBA00023136"/>
    </source>
</evidence>
<evidence type="ECO:0000313" key="20">
    <source>
        <dbReference type="EMBL" id="SUS06087.1"/>
    </source>
</evidence>
<evidence type="ECO:0000259" key="18">
    <source>
        <dbReference type="Pfam" id="PF02706"/>
    </source>
</evidence>
<feature type="coiled-coil region" evidence="16">
    <location>
        <begin position="238"/>
        <end position="339"/>
    </location>
</feature>
<dbReference type="Gene3D" id="3.40.50.300">
    <property type="entry name" value="P-loop containing nucleotide triphosphate hydrolases"/>
    <property type="match status" value="1"/>
</dbReference>
<evidence type="ECO:0000256" key="8">
    <source>
        <dbReference type="ARBA" id="ARBA00022692"/>
    </source>
</evidence>
<evidence type="ECO:0000256" key="6">
    <source>
        <dbReference type="ARBA" id="ARBA00022519"/>
    </source>
</evidence>
<dbReference type="AlphaFoldDB" id="A0A380TDI0"/>
<keyword evidence="5" id="KW-1003">Cell membrane</keyword>
<dbReference type="CDD" id="cd05387">
    <property type="entry name" value="BY-kinase"/>
    <property type="match status" value="1"/>
</dbReference>
<comment type="catalytic activity">
    <reaction evidence="15">
        <text>L-tyrosyl-[protein] + ATP = O-phospho-L-tyrosyl-[protein] + ADP + H(+)</text>
        <dbReference type="Rhea" id="RHEA:10596"/>
        <dbReference type="Rhea" id="RHEA-COMP:10136"/>
        <dbReference type="Rhea" id="RHEA-COMP:20101"/>
        <dbReference type="ChEBI" id="CHEBI:15378"/>
        <dbReference type="ChEBI" id="CHEBI:30616"/>
        <dbReference type="ChEBI" id="CHEBI:46858"/>
        <dbReference type="ChEBI" id="CHEBI:61978"/>
        <dbReference type="ChEBI" id="CHEBI:456216"/>
        <dbReference type="EC" id="2.7.10.2"/>
    </reaction>
</comment>
<keyword evidence="12 17" id="KW-1133">Transmembrane helix</keyword>
<keyword evidence="11" id="KW-0067">ATP-binding</keyword>
<dbReference type="EMBL" id="UIDG01000157">
    <property type="protein sequence ID" value="SUS06087.1"/>
    <property type="molecule type" value="Genomic_DNA"/>
</dbReference>
<accession>A0A380TDI0</accession>
<evidence type="ECO:0000256" key="3">
    <source>
        <dbReference type="ARBA" id="ARBA00008883"/>
    </source>
</evidence>
<evidence type="ECO:0000256" key="9">
    <source>
        <dbReference type="ARBA" id="ARBA00022741"/>
    </source>
</evidence>
<keyword evidence="9" id="KW-0547">Nucleotide-binding</keyword>
<feature type="domain" description="AAA" evidence="19">
    <location>
        <begin position="566"/>
        <end position="694"/>
    </location>
</feature>
<evidence type="ECO:0000256" key="11">
    <source>
        <dbReference type="ARBA" id="ARBA00022840"/>
    </source>
</evidence>
<gene>
    <name evidence="20" type="ORF">DF3PB_240010</name>
</gene>
<dbReference type="NCBIfam" id="TIGR01007">
    <property type="entry name" value="eps_fam"/>
    <property type="match status" value="1"/>
</dbReference>
<dbReference type="GO" id="GO:0004715">
    <property type="term" value="F:non-membrane spanning protein tyrosine kinase activity"/>
    <property type="evidence" value="ECO:0007669"/>
    <property type="project" value="UniProtKB-EC"/>
</dbReference>
<comment type="subcellular location">
    <subcellularLocation>
        <location evidence="1">Cell inner membrane</location>
        <topology evidence="1">Multi-pass membrane protein</topology>
    </subcellularLocation>
</comment>
<keyword evidence="13 17" id="KW-0472">Membrane</keyword>
<comment type="similarity">
    <text evidence="2">Belongs to the CpsD/CapB family.</text>
</comment>
<keyword evidence="7" id="KW-0808">Transferase</keyword>
<keyword evidence="6" id="KW-0997">Cell inner membrane</keyword>
<keyword evidence="8 17" id="KW-0812">Transmembrane</keyword>
<sequence>MDQRLTTATQSEPAEPRRRPLAALDSELRETIRSFWRHKWAILGVVVLLTGIAVLYVQTATPRYTAELQVVFENKTGPLFDFQAAVAGAPQDEASILTEIEVIRSRKLADRVIKALQLDQDPEFNGKLRPPSAFATFFKDTLGLNLFPARAPNETDPTQLTVEELRDKENNKIIDAVLEDVQAKQIPRSRAVVINFTSESPRTAARVLNTLSELYLVARLEDKFDNAQRASSWLAGRIQVLREKVEASEREIEAYRKRHGLFEGRATSLVTEHVSDLSSKLTDATIERRAAEARLAQVRNLKNAENVDTAVQVLDSALIQRLREQELELERKEAELGQNLGARHPAMIQLQAERQRFREKLQAEIGKIVQRAENEVVVARGREAALQRDLASVKGDMVQSNQASIGLRALEREADANKLLLEQFLASFMQASAQEDMRAQLPDARVVSPAAMPDKPSYPRKVFVVMIAFLGSILVGGLLALTLESLDAGFRSAEQIEAVTELPVMAHVPLLTAAKGGGDRPETFILKRPDSAYAEAIRSLRTRLLLAFGDRPPQVVVLTSAEPDEGKSTLGLSLVRAQAQADRRTLLIDADFRRSRLTTRITGISAQPGLYEVLSGQATAEDAIQSDPTSLADLMVSGASSADRKVLGDAARLEGLLAKLRGRYDLIVIDAPPALALAEGQVIPMVADATLLVVRWGKTRKRVVRYTMDQLTRFGMPLHGVVLNMVDVRKQAYYGYGDAGYYYGKRAKYYTS</sequence>
<evidence type="ECO:0000256" key="14">
    <source>
        <dbReference type="ARBA" id="ARBA00023137"/>
    </source>
</evidence>
<evidence type="ECO:0000259" key="19">
    <source>
        <dbReference type="Pfam" id="PF13614"/>
    </source>
</evidence>
<keyword evidence="16" id="KW-0175">Coiled coil</keyword>
<dbReference type="Pfam" id="PF13614">
    <property type="entry name" value="AAA_31"/>
    <property type="match status" value="1"/>
</dbReference>
<feature type="transmembrane region" description="Helical" evidence="17">
    <location>
        <begin position="462"/>
        <end position="483"/>
    </location>
</feature>
<evidence type="ECO:0000256" key="17">
    <source>
        <dbReference type="SAM" id="Phobius"/>
    </source>
</evidence>
<dbReference type="EC" id="2.7.10.2" evidence="4"/>
<name>A0A380TDI0_9ZZZZ</name>
<dbReference type="InterPro" id="IPR025669">
    <property type="entry name" value="AAA_dom"/>
</dbReference>
<dbReference type="Pfam" id="PF02706">
    <property type="entry name" value="Wzz"/>
    <property type="match status" value="1"/>
</dbReference>
<dbReference type="PANTHER" id="PTHR32309:SF13">
    <property type="entry name" value="FERRIC ENTEROBACTIN TRANSPORT PROTEIN FEPE"/>
    <property type="match status" value="1"/>
</dbReference>
<evidence type="ECO:0000256" key="2">
    <source>
        <dbReference type="ARBA" id="ARBA00007316"/>
    </source>
</evidence>
<feature type="domain" description="Polysaccharide chain length determinant N-terminal" evidence="18">
    <location>
        <begin position="27"/>
        <end position="116"/>
    </location>
</feature>
<reference evidence="20" key="1">
    <citation type="submission" date="2018-07" db="EMBL/GenBank/DDBJ databases">
        <authorList>
            <person name="Quirk P.G."/>
            <person name="Krulwich T.A."/>
        </authorList>
    </citation>
    <scope>NUCLEOTIDE SEQUENCE</scope>
</reference>
<keyword evidence="10" id="KW-0418">Kinase</keyword>
<comment type="similarity">
    <text evidence="3">Belongs to the etk/wzc family.</text>
</comment>
<keyword evidence="14" id="KW-0829">Tyrosine-protein kinase</keyword>
<organism evidence="20">
    <name type="scientific">metagenome</name>
    <dbReference type="NCBI Taxonomy" id="256318"/>
    <lineage>
        <taxon>unclassified sequences</taxon>
        <taxon>metagenomes</taxon>
    </lineage>
</organism>
<evidence type="ECO:0000256" key="7">
    <source>
        <dbReference type="ARBA" id="ARBA00022679"/>
    </source>
</evidence>
<dbReference type="SUPFAM" id="SSF52540">
    <property type="entry name" value="P-loop containing nucleoside triphosphate hydrolases"/>
    <property type="match status" value="1"/>
</dbReference>
<feature type="transmembrane region" description="Helical" evidence="17">
    <location>
        <begin position="40"/>
        <end position="57"/>
    </location>
</feature>
<evidence type="ECO:0000256" key="15">
    <source>
        <dbReference type="ARBA" id="ARBA00051245"/>
    </source>
</evidence>
<dbReference type="InterPro" id="IPR027417">
    <property type="entry name" value="P-loop_NTPase"/>
</dbReference>
<evidence type="ECO:0000256" key="5">
    <source>
        <dbReference type="ARBA" id="ARBA00022475"/>
    </source>
</evidence>
<evidence type="ECO:0000256" key="1">
    <source>
        <dbReference type="ARBA" id="ARBA00004429"/>
    </source>
</evidence>